<dbReference type="OrthoDB" id="5917823at2759"/>
<name>A0A164WRC3_9CRUS</name>
<gene>
    <name evidence="2" type="ORF">APZ42_021356</name>
</gene>
<dbReference type="Proteomes" id="UP000076858">
    <property type="component" value="Unassembled WGS sequence"/>
</dbReference>
<dbReference type="EMBL" id="LRGB01001131">
    <property type="protein sequence ID" value="KZS13500.1"/>
    <property type="molecule type" value="Genomic_DNA"/>
</dbReference>
<proteinExistence type="predicted"/>
<reference evidence="2 3" key="1">
    <citation type="submission" date="2016-03" db="EMBL/GenBank/DDBJ databases">
        <title>EvidentialGene: Evidence-directed Construction of Genes on Genomes.</title>
        <authorList>
            <person name="Gilbert D.G."/>
            <person name="Choi J.-H."/>
            <person name="Mockaitis K."/>
            <person name="Colbourne J."/>
            <person name="Pfrender M."/>
        </authorList>
    </citation>
    <scope>NUCLEOTIDE SEQUENCE [LARGE SCALE GENOMIC DNA]</scope>
    <source>
        <strain evidence="2 3">Xinb3</strain>
        <tissue evidence="2">Complete organism</tissue>
    </source>
</reference>
<dbReference type="AlphaFoldDB" id="A0A164WRC3"/>
<feature type="compositionally biased region" description="Polar residues" evidence="1">
    <location>
        <begin position="39"/>
        <end position="51"/>
    </location>
</feature>
<sequence>MGNTNSSPRYRSRSPDPSSLEQTWNNSYPKVERERNRSARQQHAQQNQSKHLTGYPSAVSGGNVMVNGHLNANAHYDQFEQECIQQQQQQQQQQQPKMPDQQPLRFASEK</sequence>
<organism evidence="2 3">
    <name type="scientific">Daphnia magna</name>
    <dbReference type="NCBI Taxonomy" id="35525"/>
    <lineage>
        <taxon>Eukaryota</taxon>
        <taxon>Metazoa</taxon>
        <taxon>Ecdysozoa</taxon>
        <taxon>Arthropoda</taxon>
        <taxon>Crustacea</taxon>
        <taxon>Branchiopoda</taxon>
        <taxon>Diplostraca</taxon>
        <taxon>Cladocera</taxon>
        <taxon>Anomopoda</taxon>
        <taxon>Daphniidae</taxon>
        <taxon>Daphnia</taxon>
    </lineage>
</organism>
<accession>A0A164WRC3</accession>
<feature type="compositionally biased region" description="Low complexity" evidence="1">
    <location>
        <begin position="85"/>
        <end position="95"/>
    </location>
</feature>
<protein>
    <submittedName>
        <fullName evidence="2">Uncharacterized protein</fullName>
    </submittedName>
</protein>
<evidence type="ECO:0000256" key="1">
    <source>
        <dbReference type="SAM" id="MobiDB-lite"/>
    </source>
</evidence>
<feature type="region of interest" description="Disordered" evidence="1">
    <location>
        <begin position="1"/>
        <end position="110"/>
    </location>
</feature>
<keyword evidence="3" id="KW-1185">Reference proteome</keyword>
<evidence type="ECO:0000313" key="2">
    <source>
        <dbReference type="EMBL" id="KZS13500.1"/>
    </source>
</evidence>
<evidence type="ECO:0000313" key="3">
    <source>
        <dbReference type="Proteomes" id="UP000076858"/>
    </source>
</evidence>
<comment type="caution">
    <text evidence="2">The sequence shown here is derived from an EMBL/GenBank/DDBJ whole genome shotgun (WGS) entry which is preliminary data.</text>
</comment>